<dbReference type="Gene3D" id="3.90.215.10">
    <property type="entry name" value="Gamma Fibrinogen, chain A, domain 1"/>
    <property type="match status" value="1"/>
</dbReference>
<dbReference type="InterPro" id="IPR026172">
    <property type="entry name" value="GSAP_fam"/>
</dbReference>
<feature type="domain" description="Fibrinogen C-terminal" evidence="4">
    <location>
        <begin position="1186"/>
        <end position="1419"/>
    </location>
</feature>
<evidence type="ECO:0000256" key="2">
    <source>
        <dbReference type="SAM" id="Coils"/>
    </source>
</evidence>
<dbReference type="Proteomes" id="UP000830375">
    <property type="component" value="Unassembled WGS sequence"/>
</dbReference>
<evidence type="ECO:0000256" key="1">
    <source>
        <dbReference type="ARBA" id="ARBA00023157"/>
    </source>
</evidence>
<dbReference type="EMBL" id="JACTAM010000004">
    <property type="protein sequence ID" value="KAI2665357.1"/>
    <property type="molecule type" value="Genomic_DNA"/>
</dbReference>
<feature type="compositionally biased region" description="Polar residues" evidence="3">
    <location>
        <begin position="1083"/>
        <end position="1102"/>
    </location>
</feature>
<keyword evidence="6" id="KW-1185">Reference proteome</keyword>
<evidence type="ECO:0000313" key="6">
    <source>
        <dbReference type="Proteomes" id="UP000830375"/>
    </source>
</evidence>
<dbReference type="PROSITE" id="PS00514">
    <property type="entry name" value="FIBRINOGEN_C_1"/>
    <property type="match status" value="1"/>
</dbReference>
<dbReference type="Pfam" id="PF14959">
    <property type="entry name" value="GSAP-16"/>
    <property type="match status" value="1"/>
</dbReference>
<dbReference type="PANTHER" id="PTHR13630">
    <property type="entry name" value="GAMMA-SECRETASE-ACTIVATING PROTEIN"/>
    <property type="match status" value="1"/>
</dbReference>
<name>A0ABQ8MRA5_LABRO</name>
<keyword evidence="2" id="KW-0175">Coiled coil</keyword>
<keyword evidence="1" id="KW-1015">Disulfide bond</keyword>
<dbReference type="InterPro" id="IPR002181">
    <property type="entry name" value="Fibrinogen_a/b/g_C_dom"/>
</dbReference>
<feature type="region of interest" description="Disordered" evidence="3">
    <location>
        <begin position="1083"/>
        <end position="1112"/>
    </location>
</feature>
<evidence type="ECO:0000256" key="3">
    <source>
        <dbReference type="SAM" id="MobiDB-lite"/>
    </source>
</evidence>
<reference evidence="5 6" key="1">
    <citation type="submission" date="2022-01" db="EMBL/GenBank/DDBJ databases">
        <title>A high-quality chromosome-level genome assembly of rohu carp, Labeo rohita.</title>
        <authorList>
            <person name="Arick M.A. II"/>
            <person name="Hsu C.-Y."/>
            <person name="Magbanua Z."/>
            <person name="Pechanova O."/>
            <person name="Grover C."/>
            <person name="Miller E."/>
            <person name="Thrash A."/>
            <person name="Ezzel L."/>
            <person name="Alam S."/>
            <person name="Benzie J."/>
            <person name="Hamilton M."/>
            <person name="Karsi A."/>
            <person name="Lawrence M.L."/>
            <person name="Peterson D.G."/>
        </authorList>
    </citation>
    <scope>NUCLEOTIDE SEQUENCE [LARGE SCALE GENOMIC DNA]</scope>
    <source>
        <strain evidence="6">BAU-BD-2019</strain>
        <tissue evidence="5">Blood</tissue>
    </source>
</reference>
<dbReference type="SUPFAM" id="SSF56496">
    <property type="entry name" value="Fibrinogen C-terminal domain-like"/>
    <property type="match status" value="1"/>
</dbReference>
<gene>
    <name evidence="5" type="ORF">H4Q32_021615</name>
</gene>
<comment type="caution">
    <text evidence="5">The sequence shown here is derived from an EMBL/GenBank/DDBJ whole genome shotgun (WGS) entry which is preliminary data.</text>
</comment>
<dbReference type="PANTHER" id="PTHR13630:SF1">
    <property type="entry name" value="GAMMA-SECRETASE-ACTIVATING PROTEIN"/>
    <property type="match status" value="1"/>
</dbReference>
<protein>
    <submittedName>
        <fullName evidence="5">Gamma-secretase-activating protein</fullName>
    </submittedName>
</protein>
<accession>A0ABQ8MRA5</accession>
<evidence type="ECO:0000313" key="5">
    <source>
        <dbReference type="EMBL" id="KAI2665357.1"/>
    </source>
</evidence>
<dbReference type="NCBIfam" id="NF040941">
    <property type="entry name" value="GGGWT_bact"/>
    <property type="match status" value="1"/>
</dbReference>
<feature type="coiled-coil region" evidence="2">
    <location>
        <begin position="1119"/>
        <end position="1153"/>
    </location>
</feature>
<dbReference type="SMART" id="SM00186">
    <property type="entry name" value="FBG"/>
    <property type="match status" value="1"/>
</dbReference>
<sequence>MLKLNPVFDTQKDVVSSILAKEERTNIGVLEPRILSVERDGGVVYSWRGATGTTRIGKYDPYSTENKLLYTFDKQVCVSSCSLNKEETLLAVSLSQCTQGEGRFKPVSKCLTLLIEIHPINNTKVLKAVDCKVKVQFLYPKSYRTTVLESHLLLAAEDGYVDQYHITLMRQEGYRVVMHNPERLSRERVAEDFSWVQWDSDTQRLFYLTAREKHTLKCVQFYPDRNFETVFELPLEMPNISSVTSVSHPVHWHKDATYTIAFVHRGCSKTFTVSLEKGCAPANLPTVHPIFIHLDYYIVVYLADHFLHLINCRQQDLLCYSLFLSGADGHIDDLGSGREVVRVSGSRLLDVQAGRMYTMELNPDFLLELLSSGRPEAQQLAALHCMLVYLQPNPVIELKIINWISENVMSFDAFDQIQEFILATLYRISYQQCVSLDKLLPYSCVFEKKELPVALTAIPGVKCTPELLCQPIIKGKPKSLQGYWEELQHVLDRMRYFEAVPSPRFRTSLIKEDWDRFQAAMNSEKKKSPGCLRQIEENTKKVLSMVDTWRLDKRVVPLFQEEDQQQRVLVGLVSSGHFSCPAFSSDGGQTQRTFKQTFITTWEEKDRFIGGELCCKAAGTGLARIGTDVAEAEVGPLGALHGSSEEWAMFHSMFRILEATKGLCYSTLLSVLGVRCLPQHTFLQYVDHGLLQLTEPFVSRLMTDLDNSDANEQLKFSILKRLPEHMEQKVSQQWDHPITSACISREYVRTLLEKNAENTDSELLDYGKSCFYPDFLPLNYLSKILSNREELAQNPFEEQENVDVRFVEEMALKQTQIKLGFEVKVIHSACRMESSATTAIILRPPAETCGLLVLVPPLFWPPSPPRTLPPSSADAPRVPYDVALILQSASLAPYYTQPDTVQIITHLGVVLQSILPLKLELHLVFSFFILLQLVVVLQKRLFQSADLCVRSLRKQLGLLQLLLLLLQRVWITASETMKLVYVYCSLLIAIWQGVEASGSGPSGVLDRVSGGSSCSQVRLKPAGQCEDDEECPYQITMPPMTIQLPKQFRLLEKTMKELQSLKETVNRLKSSCLECSLQQADLNLQKDSGDPPTNSAEQSRGDISTKVYRNGNSSDNEIVQNMQVKMNRMSISLKNARAQINTLQGRLEDLNLLNLQNVEDIVDRKVENITGVVNKISSTCTHCPGHREEHQFQHCSEISMLGWRNNGVYKVSPDPRNSSFEVYCEMGEYGGGWTVFQRRINGSVSFNRTWAEYKKGFGDPKGEFWLGNDKIHLLTKAKDMILRIELEDFEGTRGYAKYEQFYISNEYLNYRLSLSGYSGTAGNAMQFSKHFNHDQKFFTAPDKDNDMYPSGNCGAYYGSGWWFDACMSANLNGKYYKTKYKGKRDGIYWGTWHNLTSEYYPTNYRQTFKNVKMMIRPKNYAP</sequence>
<dbReference type="InterPro" id="IPR014716">
    <property type="entry name" value="Fibrinogen_a/b/g_C_1"/>
</dbReference>
<dbReference type="InterPro" id="IPR020837">
    <property type="entry name" value="Fibrinogen_CS"/>
</dbReference>
<organism evidence="5 6">
    <name type="scientific">Labeo rohita</name>
    <name type="common">Indian major carp</name>
    <name type="synonym">Cyprinus rohita</name>
    <dbReference type="NCBI Taxonomy" id="84645"/>
    <lineage>
        <taxon>Eukaryota</taxon>
        <taxon>Metazoa</taxon>
        <taxon>Chordata</taxon>
        <taxon>Craniata</taxon>
        <taxon>Vertebrata</taxon>
        <taxon>Euteleostomi</taxon>
        <taxon>Actinopterygii</taxon>
        <taxon>Neopterygii</taxon>
        <taxon>Teleostei</taxon>
        <taxon>Ostariophysi</taxon>
        <taxon>Cypriniformes</taxon>
        <taxon>Cyprinidae</taxon>
        <taxon>Labeoninae</taxon>
        <taxon>Labeonini</taxon>
        <taxon>Labeo</taxon>
    </lineage>
</organism>
<dbReference type="CDD" id="cd00087">
    <property type="entry name" value="FReD"/>
    <property type="match status" value="1"/>
</dbReference>
<dbReference type="InterPro" id="IPR036056">
    <property type="entry name" value="Fibrinogen-like_C"/>
</dbReference>
<dbReference type="InterPro" id="IPR028010">
    <property type="entry name" value="GSAP_C_dom"/>
</dbReference>
<evidence type="ECO:0000259" key="4">
    <source>
        <dbReference type="PROSITE" id="PS51406"/>
    </source>
</evidence>
<dbReference type="PROSITE" id="PS51406">
    <property type="entry name" value="FIBRINOGEN_C_2"/>
    <property type="match status" value="1"/>
</dbReference>
<proteinExistence type="predicted"/>
<dbReference type="Pfam" id="PF00147">
    <property type="entry name" value="Fibrinogen_C"/>
    <property type="match status" value="1"/>
</dbReference>